<dbReference type="Pfam" id="PF13426">
    <property type="entry name" value="PAS_9"/>
    <property type="match status" value="2"/>
</dbReference>
<dbReference type="InterPro" id="IPR003018">
    <property type="entry name" value="GAF"/>
</dbReference>
<proteinExistence type="predicted"/>
<feature type="domain" description="GGDEF" evidence="7">
    <location>
        <begin position="649"/>
        <end position="783"/>
    </location>
</feature>
<evidence type="ECO:0000259" key="6">
    <source>
        <dbReference type="PROSITE" id="PS50883"/>
    </source>
</evidence>
<name>A0A1V3A1Q3_9GAMM</name>
<keyword evidence="9" id="KW-1185">Reference proteome</keyword>
<dbReference type="SMART" id="SM00086">
    <property type="entry name" value="PAC"/>
    <property type="match status" value="3"/>
</dbReference>
<keyword evidence="2" id="KW-0472">Membrane</keyword>
<protein>
    <submittedName>
        <fullName evidence="8">Diguanylate cyclase</fullName>
    </submittedName>
</protein>
<dbReference type="NCBIfam" id="TIGR00254">
    <property type="entry name" value="GGDEF"/>
    <property type="match status" value="1"/>
</dbReference>
<dbReference type="NCBIfam" id="TIGR00229">
    <property type="entry name" value="sensory_box"/>
    <property type="match status" value="3"/>
</dbReference>
<dbReference type="AlphaFoldDB" id="A0A1V3A1Q3"/>
<dbReference type="EMBL" id="MUZR01000004">
    <property type="protein sequence ID" value="OOC11265.1"/>
    <property type="molecule type" value="Genomic_DNA"/>
</dbReference>
<dbReference type="SUPFAM" id="SSF141868">
    <property type="entry name" value="EAL domain-like"/>
    <property type="match status" value="1"/>
</dbReference>
<feature type="domain" description="PAS" evidence="4">
    <location>
        <begin position="52"/>
        <end position="95"/>
    </location>
</feature>
<dbReference type="InterPro" id="IPR000014">
    <property type="entry name" value="PAS"/>
</dbReference>
<keyword evidence="2" id="KW-0812">Transmembrane</keyword>
<feature type="domain" description="EAL" evidence="6">
    <location>
        <begin position="792"/>
        <end position="1046"/>
    </location>
</feature>
<evidence type="ECO:0000313" key="9">
    <source>
        <dbReference type="Proteomes" id="UP000189177"/>
    </source>
</evidence>
<dbReference type="GO" id="GO:0003824">
    <property type="term" value="F:catalytic activity"/>
    <property type="evidence" value="ECO:0007669"/>
    <property type="project" value="UniProtKB-ARBA"/>
</dbReference>
<dbReference type="Gene3D" id="3.30.450.40">
    <property type="match status" value="1"/>
</dbReference>
<dbReference type="FunFam" id="3.30.70.270:FF:000001">
    <property type="entry name" value="Diguanylate cyclase domain protein"/>
    <property type="match status" value="1"/>
</dbReference>
<gene>
    <name evidence="8" type="ORF">B1A74_01185</name>
</gene>
<dbReference type="CDD" id="cd01949">
    <property type="entry name" value="GGDEF"/>
    <property type="match status" value="1"/>
</dbReference>
<dbReference type="InterPro" id="IPR013656">
    <property type="entry name" value="PAS_4"/>
</dbReference>
<sequence>MRRSNATHWLRAAWLLVLLSLAAAGGTALAGAPEFEEVFDQHGVVMLWIEPESGEIVDANPAAASFYGYSREELRGMPIQQINTFTPEQVAEERELAAREGRNYFIFRHRLADGEIRTVEVHSHPFPFNDQTLLLSVIQDITPGRNLQQGLWHYQERLEEMVELQSTEIVARERQLRYWLIGGLVVLSVLVVALALNIRRRRRIEERLRTFSEDFHTFLDQTTDFIYFKDAQSRIRFCSQPMARVTGHDDWREMVGKHDREIFPADTARIYEEEEKAIFAEGRPILNRVDPFYDADGRPGYVQTHKWPLFDPQGRVRGVFGISRDITEHKLIEQTLSTLNGELARLGGEEFFQRACRLLCESLGTEIAFVGRLEEGQHRVEAFAGWADGQPLTPFRYDLAGTPCANVTKDGTACYPENIRSLFPQDHLLEEMDIEAYVGHNLMDRQGRALGILVTLSRQPLKERLHELAPAMLGLFVDRVASEMQRSEAEDRLMQAASVFHHANEGILITDPQGRILDVNTAFSRITGYRREEVLSRNPSMLQSGKHDEAFYADLWQTLRAEGSWSGEVWNRRKDGELYAEMLTISAVRDGEGAIQRYVGLFSDITPLKEQQRQLEYMAHFDALTELPNRVLLADRLHQAMAQEARRGQQLALVYLDLDRFKEINDGHGHEVGDRMLVALAERLKGCLREGDTLARLGGDEFVAVLLDLPDVESAQPLLQRLRETASRPVHDGSHRLQVTASLGVSLYPQAEPMDADQLLRQADQAMYQAKLAGGDRYHLFDVAFDRNLRDQHEALEAIRQGLANDEFVLFYQPKVSMRNGELVGAEALIRWQHPEHGLRPPGAFLPQLEGHPLMVELGSRVIDMVLAQIEQWREQGRPLTVSVNVDALQLSDPYFIAGLRAALARHPRVQPGDLELEVVETSALQDITHVSSLIHECRELGVRFSLDDFGTGYSSLSYLKRLPVETLKIDQSFVRDMLYDPDDLSILHGIIGLAGSFQREVIAEGVETELHGEMLLQLGCEMAQGYAIARPMPADQLLSWQAQWQPHASWTQATPVANELRPMLFGIVAHRAWVNSLQEFLQDRTEWPPEPDPRRCPFGRWLHAHDPDGDRVPSIHALHDQVHQLGDELVRLKREGHAARALARFGEMEALSNQMTGAIRALIGAHESRPEE</sequence>
<dbReference type="Pfam" id="PF00563">
    <property type="entry name" value="EAL"/>
    <property type="match status" value="1"/>
</dbReference>
<dbReference type="SMART" id="SM00091">
    <property type="entry name" value="PAS"/>
    <property type="match status" value="3"/>
</dbReference>
<feature type="domain" description="PAS" evidence="4">
    <location>
        <begin position="489"/>
        <end position="538"/>
    </location>
</feature>
<evidence type="ECO:0000259" key="4">
    <source>
        <dbReference type="PROSITE" id="PS50112"/>
    </source>
</evidence>
<dbReference type="RefSeq" id="WP_077243535.1">
    <property type="nucleotide sequence ID" value="NZ_MUZR01000004.1"/>
</dbReference>
<dbReference type="InterPro" id="IPR001610">
    <property type="entry name" value="PAC"/>
</dbReference>
<dbReference type="Pfam" id="PF00990">
    <property type="entry name" value="GGDEF"/>
    <property type="match status" value="1"/>
</dbReference>
<dbReference type="PROSITE" id="PS50112">
    <property type="entry name" value="PAS"/>
    <property type="match status" value="2"/>
</dbReference>
<dbReference type="CDD" id="cd01948">
    <property type="entry name" value="EAL"/>
    <property type="match status" value="1"/>
</dbReference>
<dbReference type="InterPro" id="IPR052155">
    <property type="entry name" value="Biofilm_reg_signaling"/>
</dbReference>
<dbReference type="Gene3D" id="1.20.120.30">
    <property type="entry name" value="Aspartate receptor, ligand-binding domain"/>
    <property type="match status" value="1"/>
</dbReference>
<feature type="chain" id="PRO_5013319303" evidence="3">
    <location>
        <begin position="31"/>
        <end position="1173"/>
    </location>
</feature>
<dbReference type="SMART" id="SM00267">
    <property type="entry name" value="GGDEF"/>
    <property type="match status" value="1"/>
</dbReference>
<dbReference type="Pfam" id="PF08448">
    <property type="entry name" value="PAS_4"/>
    <property type="match status" value="1"/>
</dbReference>
<dbReference type="CDD" id="cd00130">
    <property type="entry name" value="PAS"/>
    <property type="match status" value="3"/>
</dbReference>
<dbReference type="SMART" id="SM00052">
    <property type="entry name" value="EAL"/>
    <property type="match status" value="1"/>
</dbReference>
<dbReference type="InterPro" id="IPR000700">
    <property type="entry name" value="PAS-assoc_C"/>
</dbReference>
<comment type="cofactor">
    <cofactor evidence="1">
        <name>Mg(2+)</name>
        <dbReference type="ChEBI" id="CHEBI:18420"/>
    </cofactor>
</comment>
<dbReference type="PROSITE" id="PS50883">
    <property type="entry name" value="EAL"/>
    <property type="match status" value="1"/>
</dbReference>
<feature type="signal peptide" evidence="3">
    <location>
        <begin position="1"/>
        <end position="30"/>
    </location>
</feature>
<evidence type="ECO:0000256" key="1">
    <source>
        <dbReference type="ARBA" id="ARBA00001946"/>
    </source>
</evidence>
<keyword evidence="3" id="KW-0732">Signal</keyword>
<organism evidence="8 9">
    <name type="scientific">Thioalkalivibrio halophilus</name>
    <dbReference type="NCBI Taxonomy" id="252474"/>
    <lineage>
        <taxon>Bacteria</taxon>
        <taxon>Pseudomonadati</taxon>
        <taxon>Pseudomonadota</taxon>
        <taxon>Gammaproteobacteria</taxon>
        <taxon>Chromatiales</taxon>
        <taxon>Ectothiorhodospiraceae</taxon>
        <taxon>Thioalkalivibrio</taxon>
    </lineage>
</organism>
<dbReference type="InterPro" id="IPR029016">
    <property type="entry name" value="GAF-like_dom_sf"/>
</dbReference>
<dbReference type="PROSITE" id="PS50113">
    <property type="entry name" value="PAC"/>
    <property type="match status" value="2"/>
</dbReference>
<dbReference type="SUPFAM" id="SSF55781">
    <property type="entry name" value="GAF domain-like"/>
    <property type="match status" value="1"/>
</dbReference>
<evidence type="ECO:0000313" key="8">
    <source>
        <dbReference type="EMBL" id="OOC11265.1"/>
    </source>
</evidence>
<evidence type="ECO:0000259" key="7">
    <source>
        <dbReference type="PROSITE" id="PS50887"/>
    </source>
</evidence>
<dbReference type="SUPFAM" id="SSF55785">
    <property type="entry name" value="PYP-like sensor domain (PAS domain)"/>
    <property type="match status" value="3"/>
</dbReference>
<feature type="domain" description="PAC" evidence="5">
    <location>
        <begin position="283"/>
        <end position="338"/>
    </location>
</feature>
<dbReference type="InterPro" id="IPR035919">
    <property type="entry name" value="EAL_sf"/>
</dbReference>
<dbReference type="Gene3D" id="3.20.20.450">
    <property type="entry name" value="EAL domain"/>
    <property type="match status" value="1"/>
</dbReference>
<evidence type="ECO:0000256" key="2">
    <source>
        <dbReference type="SAM" id="Phobius"/>
    </source>
</evidence>
<accession>A0A1V3A1Q3</accession>
<dbReference type="InterPro" id="IPR000160">
    <property type="entry name" value="GGDEF_dom"/>
</dbReference>
<dbReference type="SUPFAM" id="SSF55073">
    <property type="entry name" value="Nucleotide cyclase"/>
    <property type="match status" value="1"/>
</dbReference>
<dbReference type="InterPro" id="IPR025991">
    <property type="entry name" value="Chemoreceptor_zinc-bind_dom"/>
</dbReference>
<dbReference type="Pfam" id="PF13682">
    <property type="entry name" value="CZB"/>
    <property type="match status" value="1"/>
</dbReference>
<comment type="caution">
    <text evidence="8">The sequence shown here is derived from an EMBL/GenBank/DDBJ whole genome shotgun (WGS) entry which is preliminary data.</text>
</comment>
<feature type="domain" description="PAC" evidence="5">
    <location>
        <begin position="565"/>
        <end position="617"/>
    </location>
</feature>
<dbReference type="InterPro" id="IPR035965">
    <property type="entry name" value="PAS-like_dom_sf"/>
</dbReference>
<dbReference type="OrthoDB" id="8553030at2"/>
<dbReference type="Gene3D" id="3.30.70.270">
    <property type="match status" value="1"/>
</dbReference>
<evidence type="ECO:0000259" key="5">
    <source>
        <dbReference type="PROSITE" id="PS50113"/>
    </source>
</evidence>
<dbReference type="InterPro" id="IPR029787">
    <property type="entry name" value="Nucleotide_cyclase"/>
</dbReference>
<feature type="transmembrane region" description="Helical" evidence="2">
    <location>
        <begin position="178"/>
        <end position="198"/>
    </location>
</feature>
<dbReference type="Gene3D" id="3.30.450.20">
    <property type="entry name" value="PAS domain"/>
    <property type="match status" value="3"/>
</dbReference>
<dbReference type="PROSITE" id="PS50887">
    <property type="entry name" value="GGDEF"/>
    <property type="match status" value="1"/>
</dbReference>
<dbReference type="InterPro" id="IPR001633">
    <property type="entry name" value="EAL_dom"/>
</dbReference>
<dbReference type="PANTHER" id="PTHR44757">
    <property type="entry name" value="DIGUANYLATE CYCLASE DGCP"/>
    <property type="match status" value="1"/>
</dbReference>
<reference evidence="8 9" key="1">
    <citation type="submission" date="2017-02" db="EMBL/GenBank/DDBJ databases">
        <title>Genomic diversity within the haloalkaliphilic genus Thioalkalivibrio.</title>
        <authorList>
            <person name="Ahn A.-C."/>
            <person name="Meier-Kolthoff J."/>
            <person name="Overmars L."/>
            <person name="Richter M."/>
            <person name="Woyke T."/>
            <person name="Sorokin D.Y."/>
            <person name="Muyzer G."/>
        </authorList>
    </citation>
    <scope>NUCLEOTIDE SEQUENCE [LARGE SCALE GENOMIC DNA]</scope>
    <source>
        <strain evidence="8 9">HL17</strain>
    </source>
</reference>
<evidence type="ECO:0000256" key="3">
    <source>
        <dbReference type="SAM" id="SignalP"/>
    </source>
</evidence>
<keyword evidence="2" id="KW-1133">Transmembrane helix</keyword>
<dbReference type="Pfam" id="PF01590">
    <property type="entry name" value="GAF"/>
    <property type="match status" value="1"/>
</dbReference>
<dbReference type="PANTHER" id="PTHR44757:SF2">
    <property type="entry name" value="BIOFILM ARCHITECTURE MAINTENANCE PROTEIN MBAA"/>
    <property type="match status" value="1"/>
</dbReference>
<dbReference type="STRING" id="252474.B1A74_01185"/>
<dbReference type="Proteomes" id="UP000189177">
    <property type="component" value="Unassembled WGS sequence"/>
</dbReference>
<dbReference type="InterPro" id="IPR043128">
    <property type="entry name" value="Rev_trsase/Diguanyl_cyclase"/>
</dbReference>